<dbReference type="Proteomes" id="UP000052022">
    <property type="component" value="Unassembled WGS sequence"/>
</dbReference>
<dbReference type="PANTHER" id="PTHR22855:SF46">
    <property type="entry name" value="METHYLCROTONOYL-COA CARBOXYLASE"/>
    <property type="match status" value="1"/>
</dbReference>
<dbReference type="EC" id="2.1.3.1" evidence="3"/>
<dbReference type="Gene3D" id="3.90.226.10">
    <property type="entry name" value="2-enoyl-CoA Hydratase, Chain A, domain 1"/>
    <property type="match status" value="2"/>
</dbReference>
<dbReference type="Pfam" id="PF01039">
    <property type="entry name" value="Carboxyl_trans"/>
    <property type="match status" value="1"/>
</dbReference>
<sequence length="543" mass="56432">MYAVHKEIRPQVAPQDAPQVASPDQATALPSQRSQDAPLAEPAQKRAAALELMKQLEARAATRSEARRALIDRCGRLTARARLSALLDAEHPYLPLYNMASYLVDGPDPLRALPGASLLGGIGFVAGVRCVVAVDDAGINAGVMTAKTAEKLAGLIRVAHRQGLPFVHLMDSVGPDLHKVDGTQWDALGTALAELARKGPPVVSVLHGSAIGAVSLFAGLSDHVIAVRKEALVMLAGAAQVRAVTGEVARDAALGGAELHSEVTGLVDQLADDDGEAIQQARAYLASRWSQESAPTTAEPPLAVASVAPEELAVQIADAGAVDPYKPGYGVGCQCMLARIGGHAVAILAAGDAMDPDALRKCCAFLDHAEQAGLPVLFLLNSNGFALGRQAERGGIVRLAAQLMARVVALRTPRIALRLGAAHGAAGFVLGGLSGALAGGVGGMDFMFSWPGSEAAVLPPQEAGRTLEQVALRSAQRRNLALDEKRLGAQRADLEAHLTHQAAALVRSGQGGDMGVIDPRDSRNVLRICLDTCAAAGKRRVNV</sequence>
<evidence type="ECO:0000313" key="3">
    <source>
        <dbReference type="EMBL" id="CUH75888.1"/>
    </source>
</evidence>
<evidence type="ECO:0000256" key="1">
    <source>
        <dbReference type="SAM" id="MobiDB-lite"/>
    </source>
</evidence>
<organism evidence="3 4">
    <name type="scientific">Tritonibacter multivorans</name>
    <dbReference type="NCBI Taxonomy" id="928856"/>
    <lineage>
        <taxon>Bacteria</taxon>
        <taxon>Pseudomonadati</taxon>
        <taxon>Pseudomonadota</taxon>
        <taxon>Alphaproteobacteria</taxon>
        <taxon>Rhodobacterales</taxon>
        <taxon>Paracoccaceae</taxon>
        <taxon>Tritonibacter</taxon>
    </lineage>
</organism>
<feature type="domain" description="CoA carboxyltransferase C-terminal" evidence="2">
    <location>
        <begin position="288"/>
        <end position="543"/>
    </location>
</feature>
<dbReference type="AlphaFoldDB" id="A0A0P1G272"/>
<dbReference type="GO" id="GO:0016874">
    <property type="term" value="F:ligase activity"/>
    <property type="evidence" value="ECO:0007669"/>
    <property type="project" value="InterPro"/>
</dbReference>
<dbReference type="GO" id="GO:0047154">
    <property type="term" value="F:methylmalonyl-CoA carboxytransferase activity"/>
    <property type="evidence" value="ECO:0007669"/>
    <property type="project" value="UniProtKB-EC"/>
</dbReference>
<feature type="region of interest" description="Disordered" evidence="1">
    <location>
        <begin position="1"/>
        <end position="42"/>
    </location>
</feature>
<evidence type="ECO:0000259" key="2">
    <source>
        <dbReference type="PROSITE" id="PS50989"/>
    </source>
</evidence>
<dbReference type="InterPro" id="IPR029045">
    <property type="entry name" value="ClpP/crotonase-like_dom_sf"/>
</dbReference>
<dbReference type="OrthoDB" id="9803706at2"/>
<dbReference type="PROSITE" id="PS50989">
    <property type="entry name" value="COA_CT_CTER"/>
    <property type="match status" value="1"/>
</dbReference>
<name>A0A0P1G272_9RHOB</name>
<evidence type="ECO:0000313" key="4">
    <source>
        <dbReference type="Proteomes" id="UP000052022"/>
    </source>
</evidence>
<dbReference type="InterPro" id="IPR011763">
    <property type="entry name" value="COA_CT_C"/>
</dbReference>
<keyword evidence="4" id="KW-1185">Reference proteome</keyword>
<dbReference type="EMBL" id="CYSD01000012">
    <property type="protein sequence ID" value="CUH75888.1"/>
    <property type="molecule type" value="Genomic_DNA"/>
</dbReference>
<dbReference type="RefSeq" id="WP_058288726.1">
    <property type="nucleotide sequence ID" value="NZ_FOMC01000003.1"/>
</dbReference>
<feature type="compositionally biased region" description="Polar residues" evidence="1">
    <location>
        <begin position="22"/>
        <end position="35"/>
    </location>
</feature>
<dbReference type="STRING" id="928856.SAMN04488049_103177"/>
<proteinExistence type="predicted"/>
<dbReference type="PANTHER" id="PTHR22855">
    <property type="entry name" value="ACETYL, PROPIONYL, PYRUVATE, AND GLUTACONYL CARBOXYLASE-RELATED"/>
    <property type="match status" value="1"/>
</dbReference>
<dbReference type="InterPro" id="IPR045190">
    <property type="entry name" value="MCCB/AccD1-like"/>
</dbReference>
<dbReference type="SUPFAM" id="SSF52096">
    <property type="entry name" value="ClpP/crotonase"/>
    <property type="match status" value="2"/>
</dbReference>
<gene>
    <name evidence="3" type="ORF">TRM7557_00605</name>
</gene>
<reference evidence="3 4" key="1">
    <citation type="submission" date="2015-09" db="EMBL/GenBank/DDBJ databases">
        <authorList>
            <consortium name="Swine Surveillance"/>
        </authorList>
    </citation>
    <scope>NUCLEOTIDE SEQUENCE [LARGE SCALE GENOMIC DNA]</scope>
    <source>
        <strain evidence="3 4">CECT 7557</strain>
    </source>
</reference>
<accession>A0A0P1G272</accession>
<keyword evidence="3" id="KW-0808">Transferase</keyword>
<dbReference type="InterPro" id="IPR034733">
    <property type="entry name" value="AcCoA_carboxyl_beta"/>
</dbReference>
<protein>
    <submittedName>
        <fullName evidence="3">Methylmalonyl-CoA carboxyltransferase 12S subunit</fullName>
        <ecNumber evidence="3">2.1.3.1</ecNumber>
    </submittedName>
</protein>